<keyword evidence="2" id="KW-0813">Transport</keyword>
<comment type="similarity">
    <text evidence="1">Belongs to the SEC6 family.</text>
</comment>
<dbReference type="InterPro" id="IPR042532">
    <property type="entry name" value="EXOC3/Sec6_C"/>
</dbReference>
<dbReference type="Proteomes" id="UP000054270">
    <property type="component" value="Unassembled WGS sequence"/>
</dbReference>
<dbReference type="GO" id="GO:0000149">
    <property type="term" value="F:SNARE binding"/>
    <property type="evidence" value="ECO:0007669"/>
    <property type="project" value="TreeGrafter"/>
</dbReference>
<keyword evidence="3" id="KW-0268">Exocytosis</keyword>
<evidence type="ECO:0000256" key="2">
    <source>
        <dbReference type="ARBA" id="ARBA00022448"/>
    </source>
</evidence>
<dbReference type="FunFam" id="1.10.357.50:FF:000006">
    <property type="entry name" value="Exocyst complex component sec6"/>
    <property type="match status" value="1"/>
</dbReference>
<dbReference type="STRING" id="945553.A0A0D2LK61"/>
<reference evidence="5" key="1">
    <citation type="submission" date="2014-04" db="EMBL/GenBank/DDBJ databases">
        <title>Evolutionary Origins and Diversification of the Mycorrhizal Mutualists.</title>
        <authorList>
            <consortium name="DOE Joint Genome Institute"/>
            <consortium name="Mycorrhizal Genomics Consortium"/>
            <person name="Kohler A."/>
            <person name="Kuo A."/>
            <person name="Nagy L.G."/>
            <person name="Floudas D."/>
            <person name="Copeland A."/>
            <person name="Barry K.W."/>
            <person name="Cichocki N."/>
            <person name="Veneault-Fourrey C."/>
            <person name="LaButti K."/>
            <person name="Lindquist E.A."/>
            <person name="Lipzen A."/>
            <person name="Lundell T."/>
            <person name="Morin E."/>
            <person name="Murat C."/>
            <person name="Riley R."/>
            <person name="Ohm R."/>
            <person name="Sun H."/>
            <person name="Tunlid A."/>
            <person name="Henrissat B."/>
            <person name="Grigoriev I.V."/>
            <person name="Hibbett D.S."/>
            <person name="Martin F."/>
        </authorList>
    </citation>
    <scope>NUCLEOTIDE SEQUENCE [LARGE SCALE GENOMIC DNA]</scope>
    <source>
        <strain evidence="5">FD-334 SS-4</strain>
    </source>
</reference>
<dbReference type="Gene3D" id="1.10.357.50">
    <property type="match status" value="1"/>
</dbReference>
<evidence type="ECO:0000256" key="3">
    <source>
        <dbReference type="ARBA" id="ARBA00022483"/>
    </source>
</evidence>
<dbReference type="OMA" id="MNIGPKT"/>
<dbReference type="GO" id="GO:0051601">
    <property type="term" value="P:exocyst localization"/>
    <property type="evidence" value="ECO:0007669"/>
    <property type="project" value="TreeGrafter"/>
</dbReference>
<dbReference type="OrthoDB" id="190098at2759"/>
<name>A0A0D2LK61_HYPSF</name>
<sequence length="750" mass="85157">MAAPVGPVSAAQAIGEYLQSPDDLVKVSAFRKKLEKEKASIDTRLNNGVKEQLQATRLGLRKLLSTRQNVQAIKDEMMSIEKECDDPSVRVATFDQISRVSLVHRNFESTEEMVNNLLDMAAQLDDLELMLAEDSREIVGPAPNLLIIHFQLNQLERFRNTTMHQAKKASPSSQATLTRWFERLNKLIVQFDEYIIQLAKNVLNLIRAGYSDVVVRMLKVAEVEGKEDEKTVVMRFVKKAAKLDAALKFKSLQAEARVLKHYRSKIIKAITQSLHDKVQDAYKNCEDNPVAFLANSSWLYQDILRVETDVVPCFPADYDIFSLYIREYHKAFNTIVKTIASMKTEASVLLTLYEWLKDYKGNMKELNIAPELMDPPLLDGKEQDLIEDYVKLIIQKLDEWSTNLMKTEVAEFIKREEPPEVDSDGLYGTQGGVILFQMVNQQIDLATESGQGAILARVVGETNRVMRGIQAQWSQIIDAEFKKQMEKPEEVVGGLVEYCIALANDQIKSADFCEALLARVEPLVSAKYQSTINERLNNAIDGYLDIAKKCMQTLIDLIFNDLKPATKNLFQAPWYDGIMRQVVETMRDYMTDYQSYLNPVLLDLLVEDLTDTFLLTYLNSLANSAKLKMPAAAERFKEDITEVYAFFITLSPPADVDARFQVLEMILAMLEASKDIAFLSFWSFAKVHGPNIAFVEGLMKARSDFDRSAVGEIMDSVKRKVKDEGLSDPPDPTIMKKVNVQNSFTRFLRT</sequence>
<gene>
    <name evidence="4" type="ORF">HYPSUDRAFT_178309</name>
</gene>
<evidence type="ECO:0000313" key="5">
    <source>
        <dbReference type="Proteomes" id="UP000054270"/>
    </source>
</evidence>
<dbReference type="Gene3D" id="1.10.357.70">
    <property type="entry name" value="Exocyst complex component Sec6, C-terminal domain"/>
    <property type="match status" value="1"/>
</dbReference>
<dbReference type="GO" id="GO:0006887">
    <property type="term" value="P:exocytosis"/>
    <property type="evidence" value="ECO:0007669"/>
    <property type="project" value="UniProtKB-KW"/>
</dbReference>
<organism evidence="4 5">
    <name type="scientific">Hypholoma sublateritium (strain FD-334 SS-4)</name>
    <dbReference type="NCBI Taxonomy" id="945553"/>
    <lineage>
        <taxon>Eukaryota</taxon>
        <taxon>Fungi</taxon>
        <taxon>Dikarya</taxon>
        <taxon>Basidiomycota</taxon>
        <taxon>Agaricomycotina</taxon>
        <taxon>Agaricomycetes</taxon>
        <taxon>Agaricomycetidae</taxon>
        <taxon>Agaricales</taxon>
        <taxon>Agaricineae</taxon>
        <taxon>Strophariaceae</taxon>
        <taxon>Hypholoma</taxon>
    </lineage>
</organism>
<dbReference type="GO" id="GO:0000145">
    <property type="term" value="C:exocyst"/>
    <property type="evidence" value="ECO:0007669"/>
    <property type="project" value="InterPro"/>
</dbReference>
<evidence type="ECO:0000256" key="1">
    <source>
        <dbReference type="ARBA" id="ARBA00009447"/>
    </source>
</evidence>
<dbReference type="InterPro" id="IPR010326">
    <property type="entry name" value="EXOC3/Sec6"/>
</dbReference>
<dbReference type="PANTHER" id="PTHR21292:SF1">
    <property type="entry name" value="EXOCYST COMPLEX COMPONENT 3"/>
    <property type="match status" value="1"/>
</dbReference>
<keyword evidence="5" id="KW-1185">Reference proteome</keyword>
<evidence type="ECO:0000313" key="4">
    <source>
        <dbReference type="EMBL" id="KJA28102.1"/>
    </source>
</evidence>
<accession>A0A0D2LK61</accession>
<proteinExistence type="inferred from homology"/>
<dbReference type="AlphaFoldDB" id="A0A0D2LK61"/>
<dbReference type="EMBL" id="KN817522">
    <property type="protein sequence ID" value="KJA28102.1"/>
    <property type="molecule type" value="Genomic_DNA"/>
</dbReference>
<dbReference type="Pfam" id="PF06046">
    <property type="entry name" value="Sec6"/>
    <property type="match status" value="1"/>
</dbReference>
<dbReference type="PANTHER" id="PTHR21292">
    <property type="entry name" value="EXOCYST COMPLEX COMPONENT SEC6-RELATED"/>
    <property type="match status" value="1"/>
</dbReference>
<protein>
    <submittedName>
        <fullName evidence="4">Uncharacterized protein</fullName>
    </submittedName>
</protein>